<name>A0A9N7TZV0_PLEPL</name>
<reference evidence="1" key="1">
    <citation type="submission" date="2020-03" db="EMBL/GenBank/DDBJ databases">
        <authorList>
            <person name="Weist P."/>
        </authorList>
    </citation>
    <scope>NUCLEOTIDE SEQUENCE</scope>
</reference>
<gene>
    <name evidence="1" type="ORF">PLEPLA_LOCUS10010</name>
</gene>
<protein>
    <submittedName>
        <fullName evidence="1">Uncharacterized protein</fullName>
    </submittedName>
</protein>
<dbReference type="AlphaFoldDB" id="A0A9N7TZV0"/>
<accession>A0A9N7TZV0</accession>
<proteinExistence type="predicted"/>
<keyword evidence="2" id="KW-1185">Reference proteome</keyword>
<comment type="caution">
    <text evidence="1">The sequence shown here is derived from an EMBL/GenBank/DDBJ whole genome shotgun (WGS) entry which is preliminary data.</text>
</comment>
<evidence type="ECO:0000313" key="1">
    <source>
        <dbReference type="EMBL" id="CAB1422121.1"/>
    </source>
</evidence>
<evidence type="ECO:0000313" key="2">
    <source>
        <dbReference type="Proteomes" id="UP001153269"/>
    </source>
</evidence>
<dbReference type="EMBL" id="CADEAL010000562">
    <property type="protein sequence ID" value="CAB1422121.1"/>
    <property type="molecule type" value="Genomic_DNA"/>
</dbReference>
<dbReference type="Proteomes" id="UP001153269">
    <property type="component" value="Unassembled WGS sequence"/>
</dbReference>
<organism evidence="1 2">
    <name type="scientific">Pleuronectes platessa</name>
    <name type="common">European plaice</name>
    <dbReference type="NCBI Taxonomy" id="8262"/>
    <lineage>
        <taxon>Eukaryota</taxon>
        <taxon>Metazoa</taxon>
        <taxon>Chordata</taxon>
        <taxon>Craniata</taxon>
        <taxon>Vertebrata</taxon>
        <taxon>Euteleostomi</taxon>
        <taxon>Actinopterygii</taxon>
        <taxon>Neopterygii</taxon>
        <taxon>Teleostei</taxon>
        <taxon>Neoteleostei</taxon>
        <taxon>Acanthomorphata</taxon>
        <taxon>Carangaria</taxon>
        <taxon>Pleuronectiformes</taxon>
        <taxon>Pleuronectoidei</taxon>
        <taxon>Pleuronectidae</taxon>
        <taxon>Pleuronectes</taxon>
    </lineage>
</organism>
<sequence>MYVRHHTQAPGLRPLTFAQRHRVRSELVPVKQPVSDKQDTVFKNQVEKKSVDQQQIKLCVRGCGGPAGCAGSVRISSSIDSRSCPGGRAAVWRCRAISPCAARTAVTGEMSSLCVADTSAEDSVGR</sequence>